<dbReference type="Gene3D" id="4.10.240.10">
    <property type="entry name" value="Zn(2)-C6 fungal-type DNA-binding domain"/>
    <property type="match status" value="1"/>
</dbReference>
<dbReference type="HOGENOM" id="CLU_006237_0_0_1"/>
<dbReference type="AlphaFoldDB" id="A0A0D2DPR9"/>
<keyword evidence="5" id="KW-0804">Transcription</keyword>
<keyword evidence="2" id="KW-0479">Metal-binding</keyword>
<evidence type="ECO:0000256" key="4">
    <source>
        <dbReference type="ARBA" id="ARBA00023125"/>
    </source>
</evidence>
<dbReference type="PANTHER" id="PTHR46910:SF3">
    <property type="entry name" value="HALOTOLERANCE PROTEIN 9-RELATED"/>
    <property type="match status" value="1"/>
</dbReference>
<dbReference type="GO" id="GO:0008270">
    <property type="term" value="F:zinc ion binding"/>
    <property type="evidence" value="ECO:0007669"/>
    <property type="project" value="InterPro"/>
</dbReference>
<feature type="region of interest" description="Disordered" evidence="7">
    <location>
        <begin position="204"/>
        <end position="237"/>
    </location>
</feature>
<sequence length="875" mass="98158">MATVTCAPKTLLNSNAKPRRRQNHCCDQCRRGKRACDATGRDSNEVCSNCIRTGKVCTFEKVLRTVKEKSHRTGEKTVSVPSAAEARSGKSLSEGPDASLSDTFQNSVYSLSYRSISPTSIDAVDFSGFDAPQERANSQDTLAIPDLNELCPSLTSEDYDLITRDDMNGSSAIWGWDSSHAYHQRDSGSDIQTTPGSIFSFGDDLYSNSSGTRSRKRKTPPGGQRSPRVKSRTDTNPFSDVTIASLVERTNKAIISESLTRIYQDTMENALSCWLTERTCPYIHEGLELTKSRTTEYLTGGSFLQSGNRMIARICQLDRPTSTVRDRPLTPHENNVASRALKATIMAFASQWAQSANAVKESTGHSPRFEALHDIIDGRASNSPDGREPSNFDRSLQESLWYDAQRALHEAAEIDSFRVIFAQLLFSFIQKPLPRHQYAKIMKHKAKRGLKREVSLQSNADTMSTKSQDSGIKPSKIQLDHAVSDLSSESQELQDLLNLQGRPVHIEAALLRLSTKRVQLEESSRNLRQDFTDSMAVTDRKSFNMLFWVTMMCDTLLAVFYNRPPVVSDEDSLILQVDTSTDQQPSISFSDPSTDNDIESSPWGSLLMKKADFTVHATSTAWPFSEEHALALLADAAQVKVLLYRKIKRLSNCIFRRNSTKSIEAAIVDALNVYEYWNKAYGNFILNCLKHHDELHPRVQSWYSVLIGHWHLGVLWLADCLDDVDQHERGDHLYGALRKSCRLTFEMRRTSAFQIADVCRVARPRNGSSFHQISDFHTTVSQGALLTEPWTEILIRCFARSADLFMVWLAELQSDTFPSPSFDFDTLYENCAQCIGGLFDIGRKSDMSYLAALSLSHRLQNAFPNASKVDDLLSI</sequence>
<dbReference type="RefSeq" id="XP_016258050.1">
    <property type="nucleotide sequence ID" value="XM_016411296.1"/>
</dbReference>
<evidence type="ECO:0000313" key="10">
    <source>
        <dbReference type="Proteomes" id="UP000053342"/>
    </source>
</evidence>
<feature type="domain" description="Zn(2)-C6 fungal-type" evidence="8">
    <location>
        <begin position="25"/>
        <end position="59"/>
    </location>
</feature>
<dbReference type="CDD" id="cd00067">
    <property type="entry name" value="GAL4"/>
    <property type="match status" value="1"/>
</dbReference>
<feature type="region of interest" description="Disordered" evidence="7">
    <location>
        <begin position="70"/>
        <end position="98"/>
    </location>
</feature>
<keyword evidence="4" id="KW-0238">DNA-binding</keyword>
<dbReference type="InterPro" id="IPR036864">
    <property type="entry name" value="Zn2-C6_fun-type_DNA-bd_sf"/>
</dbReference>
<name>A0A0D2DPR9_9EURO</name>
<dbReference type="GO" id="GO:0000981">
    <property type="term" value="F:DNA-binding transcription factor activity, RNA polymerase II-specific"/>
    <property type="evidence" value="ECO:0007669"/>
    <property type="project" value="InterPro"/>
</dbReference>
<dbReference type="PROSITE" id="PS50048">
    <property type="entry name" value="ZN2_CY6_FUNGAL_2"/>
    <property type="match status" value="1"/>
</dbReference>
<gene>
    <name evidence="9" type="ORF">PV06_09819</name>
</gene>
<evidence type="ECO:0000256" key="7">
    <source>
        <dbReference type="SAM" id="MobiDB-lite"/>
    </source>
</evidence>
<protein>
    <recommendedName>
        <fullName evidence="8">Zn(2)-C6 fungal-type domain-containing protein</fullName>
    </recommendedName>
</protein>
<feature type="compositionally biased region" description="Polar residues" evidence="7">
    <location>
        <begin position="455"/>
        <end position="470"/>
    </location>
</feature>
<evidence type="ECO:0000256" key="6">
    <source>
        <dbReference type="ARBA" id="ARBA00023242"/>
    </source>
</evidence>
<evidence type="ECO:0000256" key="5">
    <source>
        <dbReference type="ARBA" id="ARBA00023163"/>
    </source>
</evidence>
<evidence type="ECO:0000259" key="8">
    <source>
        <dbReference type="PROSITE" id="PS50048"/>
    </source>
</evidence>
<dbReference type="STRING" id="215243.A0A0D2DPR9"/>
<keyword evidence="3" id="KW-0805">Transcription regulation</keyword>
<dbReference type="GO" id="GO:0005634">
    <property type="term" value="C:nucleus"/>
    <property type="evidence" value="ECO:0007669"/>
    <property type="project" value="UniProtKB-SubCell"/>
</dbReference>
<comment type="subcellular location">
    <subcellularLocation>
        <location evidence="1">Nucleus</location>
    </subcellularLocation>
</comment>
<dbReference type="PANTHER" id="PTHR46910">
    <property type="entry name" value="TRANSCRIPTION FACTOR PDR1"/>
    <property type="match status" value="1"/>
</dbReference>
<dbReference type="InterPro" id="IPR050987">
    <property type="entry name" value="AtrR-like"/>
</dbReference>
<evidence type="ECO:0000256" key="2">
    <source>
        <dbReference type="ARBA" id="ARBA00022723"/>
    </source>
</evidence>
<keyword evidence="10" id="KW-1185">Reference proteome</keyword>
<accession>A0A0D2DPR9</accession>
<reference evidence="9 10" key="1">
    <citation type="submission" date="2015-01" db="EMBL/GenBank/DDBJ databases">
        <title>The Genome Sequence of Exophiala oligosperma CBS72588.</title>
        <authorList>
            <consortium name="The Broad Institute Genomics Platform"/>
            <person name="Cuomo C."/>
            <person name="de Hoog S."/>
            <person name="Gorbushina A."/>
            <person name="Stielow B."/>
            <person name="Teixiera M."/>
            <person name="Abouelleil A."/>
            <person name="Chapman S.B."/>
            <person name="Priest M."/>
            <person name="Young S.K."/>
            <person name="Wortman J."/>
            <person name="Nusbaum C."/>
            <person name="Birren B."/>
        </authorList>
    </citation>
    <scope>NUCLEOTIDE SEQUENCE [LARGE SCALE GENOMIC DNA]</scope>
    <source>
        <strain evidence="9 10">CBS 72588</strain>
    </source>
</reference>
<dbReference type="EMBL" id="KN847342">
    <property type="protein sequence ID" value="KIW37834.1"/>
    <property type="molecule type" value="Genomic_DNA"/>
</dbReference>
<keyword evidence="6" id="KW-0539">Nucleus</keyword>
<evidence type="ECO:0000256" key="3">
    <source>
        <dbReference type="ARBA" id="ARBA00023015"/>
    </source>
</evidence>
<dbReference type="InterPro" id="IPR001138">
    <property type="entry name" value="Zn2Cys6_DnaBD"/>
</dbReference>
<dbReference type="GO" id="GO:0003677">
    <property type="term" value="F:DNA binding"/>
    <property type="evidence" value="ECO:0007669"/>
    <property type="project" value="UniProtKB-KW"/>
</dbReference>
<evidence type="ECO:0000313" key="9">
    <source>
        <dbReference type="EMBL" id="KIW37834.1"/>
    </source>
</evidence>
<dbReference type="VEuPathDB" id="FungiDB:PV06_09819"/>
<organism evidence="9 10">
    <name type="scientific">Exophiala oligosperma</name>
    <dbReference type="NCBI Taxonomy" id="215243"/>
    <lineage>
        <taxon>Eukaryota</taxon>
        <taxon>Fungi</taxon>
        <taxon>Dikarya</taxon>
        <taxon>Ascomycota</taxon>
        <taxon>Pezizomycotina</taxon>
        <taxon>Eurotiomycetes</taxon>
        <taxon>Chaetothyriomycetidae</taxon>
        <taxon>Chaetothyriales</taxon>
        <taxon>Herpotrichiellaceae</taxon>
        <taxon>Exophiala</taxon>
    </lineage>
</organism>
<proteinExistence type="predicted"/>
<dbReference type="Proteomes" id="UP000053342">
    <property type="component" value="Unassembled WGS sequence"/>
</dbReference>
<evidence type="ECO:0000256" key="1">
    <source>
        <dbReference type="ARBA" id="ARBA00004123"/>
    </source>
</evidence>
<dbReference type="SUPFAM" id="SSF57701">
    <property type="entry name" value="Zn2/Cys6 DNA-binding domain"/>
    <property type="match status" value="1"/>
</dbReference>
<feature type="region of interest" description="Disordered" evidence="7">
    <location>
        <begin position="452"/>
        <end position="474"/>
    </location>
</feature>
<dbReference type="GeneID" id="27361893"/>
<dbReference type="OrthoDB" id="5958943at2759"/>